<name>A0A367EEJ4_9ACTN</name>
<dbReference type="AlphaFoldDB" id="A0A367EEJ4"/>
<dbReference type="EMBL" id="QOIM01000040">
    <property type="protein sequence ID" value="RCG15767.1"/>
    <property type="molecule type" value="Genomic_DNA"/>
</dbReference>
<comment type="caution">
    <text evidence="2">The sequence shown here is derived from an EMBL/GenBank/DDBJ whole genome shotgun (WGS) entry which is preliminary data.</text>
</comment>
<keyword evidence="3" id="KW-1185">Reference proteome</keyword>
<accession>A0A367EEJ4</accession>
<keyword evidence="1" id="KW-0472">Membrane</keyword>
<evidence type="ECO:0000313" key="2">
    <source>
        <dbReference type="EMBL" id="RCG15767.1"/>
    </source>
</evidence>
<dbReference type="Proteomes" id="UP000253507">
    <property type="component" value="Unassembled WGS sequence"/>
</dbReference>
<protein>
    <submittedName>
        <fullName evidence="2">Uncharacterized protein</fullName>
    </submittedName>
</protein>
<keyword evidence="1" id="KW-0812">Transmembrane</keyword>
<organism evidence="2 3">
    <name type="scientific">Streptomyces reniochalinae</name>
    <dbReference type="NCBI Taxonomy" id="2250578"/>
    <lineage>
        <taxon>Bacteria</taxon>
        <taxon>Bacillati</taxon>
        <taxon>Actinomycetota</taxon>
        <taxon>Actinomycetes</taxon>
        <taxon>Kitasatosporales</taxon>
        <taxon>Streptomycetaceae</taxon>
        <taxon>Streptomyces</taxon>
    </lineage>
</organism>
<gene>
    <name evidence="2" type="ORF">DQ392_22070</name>
</gene>
<dbReference type="OrthoDB" id="4324057at2"/>
<evidence type="ECO:0000256" key="1">
    <source>
        <dbReference type="SAM" id="Phobius"/>
    </source>
</evidence>
<keyword evidence="1" id="KW-1133">Transmembrane helix</keyword>
<proteinExistence type="predicted"/>
<evidence type="ECO:0000313" key="3">
    <source>
        <dbReference type="Proteomes" id="UP000253507"/>
    </source>
</evidence>
<sequence>MQLAEKKEPGKADAVEEASKILSWLAYGASAAGVLGIIIVGTQLTLQLRRGDMGEGASYGRGLFIVLLASVLATTAAPLVQWFIPNAV</sequence>
<reference evidence="2 3" key="1">
    <citation type="submission" date="2018-06" db="EMBL/GenBank/DDBJ databases">
        <title>Streptomyces reniochalinae sp. nov. and Streptomyces diacarnus sp. nov. from marine sponges.</title>
        <authorList>
            <person name="Li L."/>
        </authorList>
    </citation>
    <scope>NUCLEOTIDE SEQUENCE [LARGE SCALE GENOMIC DNA]</scope>
    <source>
        <strain evidence="2 3">LHW50302</strain>
    </source>
</reference>
<feature type="transmembrane region" description="Helical" evidence="1">
    <location>
        <begin position="21"/>
        <end position="41"/>
    </location>
</feature>
<feature type="transmembrane region" description="Helical" evidence="1">
    <location>
        <begin position="62"/>
        <end position="84"/>
    </location>
</feature>